<dbReference type="RefSeq" id="XP_005843800.1">
    <property type="nucleotide sequence ID" value="XM_005843738.1"/>
</dbReference>
<dbReference type="InParanoid" id="E1ZRA0"/>
<keyword evidence="3" id="KW-1185">Reference proteome</keyword>
<gene>
    <name evidence="2" type="ORF">CHLNCDRAFT_54968</name>
</gene>
<dbReference type="EMBL" id="GL433861">
    <property type="protein sequence ID" value="EFN51698.1"/>
    <property type="molecule type" value="Genomic_DNA"/>
</dbReference>
<dbReference type="SUPFAM" id="SSF56219">
    <property type="entry name" value="DNase I-like"/>
    <property type="match status" value="1"/>
</dbReference>
<name>E1ZRA0_CHLVA</name>
<evidence type="ECO:0000256" key="1">
    <source>
        <dbReference type="SAM" id="MobiDB-lite"/>
    </source>
</evidence>
<feature type="region of interest" description="Disordered" evidence="1">
    <location>
        <begin position="136"/>
        <end position="164"/>
    </location>
</feature>
<organism evidence="3">
    <name type="scientific">Chlorella variabilis</name>
    <name type="common">Green alga</name>
    <dbReference type="NCBI Taxonomy" id="554065"/>
    <lineage>
        <taxon>Eukaryota</taxon>
        <taxon>Viridiplantae</taxon>
        <taxon>Chlorophyta</taxon>
        <taxon>core chlorophytes</taxon>
        <taxon>Trebouxiophyceae</taxon>
        <taxon>Chlorellales</taxon>
        <taxon>Chlorellaceae</taxon>
        <taxon>Chlorella clade</taxon>
        <taxon>Chlorella</taxon>
    </lineage>
</organism>
<dbReference type="InterPro" id="IPR036691">
    <property type="entry name" value="Endo/exonu/phosph_ase_sf"/>
</dbReference>
<evidence type="ECO:0000313" key="2">
    <source>
        <dbReference type="EMBL" id="EFN51698.1"/>
    </source>
</evidence>
<sequence length="500" mass="53808">MWALAQRPQQPAALLLAEIHLQPGEALPRLPGYSRVFVAARPDGYGGVAILLADSWKVAAALWRSDAADGRLWVRVQGALPGGLPLFLGTAYLPPQGSPGCPEDVPAWFLRHADVLAEAEAAGAALHAMDANGRTASLPDWPDGDEDAGCPARRSSDTAAPNSHGRQLLSLCQSSAARICNGRVPGTTSDDATSFGSRGTGRAVVDYWLASASLLPRLPTMAVDSWGLAAQHSDHATLLLELAAPPAVQRDSTAQQEHTYAPPQQRQFELGTAEQLAAAVALLAGTQRQLDALAAAAESAASPAALEQLAAAFAELMVETLDGAGMRQRSSNGGAQRPHSLPRSLQRQYGIRDARRAQRNAVQQAAVAQQRGIGPEQQDAALRRERETYLDAVRRRQDREALAQLRTGSHWGAEETGRWTRRPREQRVCPHCHDGIEDAPHMLLTCPLYAPLRLNFPDLFAEPHPPNRFLRQKPCRLAAFAAACHQRWLTATVALPAVPP</sequence>
<dbReference type="GeneID" id="17351132"/>
<proteinExistence type="predicted"/>
<feature type="region of interest" description="Disordered" evidence="1">
    <location>
        <begin position="325"/>
        <end position="345"/>
    </location>
</feature>
<evidence type="ECO:0000313" key="3">
    <source>
        <dbReference type="Proteomes" id="UP000008141"/>
    </source>
</evidence>
<dbReference type="Gene3D" id="3.60.10.10">
    <property type="entry name" value="Endonuclease/exonuclease/phosphatase"/>
    <property type="match status" value="1"/>
</dbReference>
<protein>
    <recommendedName>
        <fullName evidence="4">Endonuclease/exonuclease/phosphatase domain-containing protein</fullName>
    </recommendedName>
</protein>
<accession>E1ZRA0</accession>
<dbReference type="KEGG" id="cvr:CHLNCDRAFT_54968"/>
<reference evidence="2 3" key="1">
    <citation type="journal article" date="2010" name="Plant Cell">
        <title>The Chlorella variabilis NC64A genome reveals adaptation to photosymbiosis, coevolution with viruses, and cryptic sex.</title>
        <authorList>
            <person name="Blanc G."/>
            <person name="Duncan G."/>
            <person name="Agarkova I."/>
            <person name="Borodovsky M."/>
            <person name="Gurnon J."/>
            <person name="Kuo A."/>
            <person name="Lindquist E."/>
            <person name="Lucas S."/>
            <person name="Pangilinan J."/>
            <person name="Polle J."/>
            <person name="Salamov A."/>
            <person name="Terry A."/>
            <person name="Yamada T."/>
            <person name="Dunigan D.D."/>
            <person name="Grigoriev I.V."/>
            <person name="Claverie J.M."/>
            <person name="Van Etten J.L."/>
        </authorList>
    </citation>
    <scope>NUCLEOTIDE SEQUENCE [LARGE SCALE GENOMIC DNA]</scope>
    <source>
        <strain evidence="2 3">NC64A</strain>
    </source>
</reference>
<dbReference type="AlphaFoldDB" id="E1ZRA0"/>
<dbReference type="Proteomes" id="UP000008141">
    <property type="component" value="Unassembled WGS sequence"/>
</dbReference>
<evidence type="ECO:0008006" key="4">
    <source>
        <dbReference type="Google" id="ProtNLM"/>
    </source>
</evidence>